<dbReference type="KEGG" id="ghi:107937401"/>
<evidence type="ECO:0000313" key="2">
    <source>
        <dbReference type="RefSeq" id="XP_016725759.1"/>
    </source>
</evidence>
<dbReference type="OrthoDB" id="992215at2759"/>
<dbReference type="AlphaFoldDB" id="A0A1U8MJL5"/>
<dbReference type="RefSeq" id="XP_016725759.1">
    <property type="nucleotide sequence ID" value="XM_016870270.2"/>
</dbReference>
<reference evidence="2" key="2">
    <citation type="submission" date="2025-08" db="UniProtKB">
        <authorList>
            <consortium name="RefSeq"/>
        </authorList>
    </citation>
    <scope>IDENTIFICATION</scope>
</reference>
<accession>A0A1U8MJL5</accession>
<protein>
    <submittedName>
        <fullName evidence="2">Uncharacterized protein</fullName>
    </submittedName>
</protein>
<keyword evidence="1" id="KW-1185">Reference proteome</keyword>
<sequence length="100" mass="10731">MATDHQNGGSDLNAPFLDDQSQTQSLDLGDHIVAHTKEVTSFFNTCFKGLNALSGGTPSSVVEGTQLERVTFTMSFPCVCFVTCICSMGMVCNSDLNLNM</sequence>
<gene>
    <name evidence="2" type="primary">LOC107937401</name>
</gene>
<proteinExistence type="predicted"/>
<dbReference type="Proteomes" id="UP000818029">
    <property type="component" value="Chromosome D04"/>
</dbReference>
<dbReference type="PaxDb" id="3635-A0A1U8MJL5"/>
<name>A0A1U8MJL5_GOSHI</name>
<dbReference type="GeneID" id="107937401"/>
<reference evidence="1" key="1">
    <citation type="journal article" date="2020" name="Nat. Genet.">
        <title>Genomic diversifications of five Gossypium allopolyploid species and their impact on cotton improvement.</title>
        <authorList>
            <person name="Chen Z.J."/>
            <person name="Sreedasyam A."/>
            <person name="Ando A."/>
            <person name="Song Q."/>
            <person name="De Santiago L.M."/>
            <person name="Hulse-Kemp A.M."/>
            <person name="Ding M."/>
            <person name="Ye W."/>
            <person name="Kirkbride R.C."/>
            <person name="Jenkins J."/>
            <person name="Plott C."/>
            <person name="Lovell J."/>
            <person name="Lin Y.M."/>
            <person name="Vaughn R."/>
            <person name="Liu B."/>
            <person name="Simpson S."/>
            <person name="Scheffler B.E."/>
            <person name="Wen L."/>
            <person name="Saski C.A."/>
            <person name="Grover C.E."/>
            <person name="Hu G."/>
            <person name="Conover J.L."/>
            <person name="Carlson J.W."/>
            <person name="Shu S."/>
            <person name="Boston L.B."/>
            <person name="Williams M."/>
            <person name="Peterson D.G."/>
            <person name="McGee K."/>
            <person name="Jones D.C."/>
            <person name="Wendel J.F."/>
            <person name="Stelly D.M."/>
            <person name="Grimwood J."/>
            <person name="Schmutz J."/>
        </authorList>
    </citation>
    <scope>NUCLEOTIDE SEQUENCE [LARGE SCALE GENOMIC DNA]</scope>
    <source>
        <strain evidence="1">cv. TM-1</strain>
    </source>
</reference>
<organism evidence="1 2">
    <name type="scientific">Gossypium hirsutum</name>
    <name type="common">Upland cotton</name>
    <name type="synonym">Gossypium mexicanum</name>
    <dbReference type="NCBI Taxonomy" id="3635"/>
    <lineage>
        <taxon>Eukaryota</taxon>
        <taxon>Viridiplantae</taxon>
        <taxon>Streptophyta</taxon>
        <taxon>Embryophyta</taxon>
        <taxon>Tracheophyta</taxon>
        <taxon>Spermatophyta</taxon>
        <taxon>Magnoliopsida</taxon>
        <taxon>eudicotyledons</taxon>
        <taxon>Gunneridae</taxon>
        <taxon>Pentapetalae</taxon>
        <taxon>rosids</taxon>
        <taxon>malvids</taxon>
        <taxon>Malvales</taxon>
        <taxon>Malvaceae</taxon>
        <taxon>Malvoideae</taxon>
        <taxon>Gossypium</taxon>
    </lineage>
</organism>
<evidence type="ECO:0000313" key="1">
    <source>
        <dbReference type="Proteomes" id="UP000818029"/>
    </source>
</evidence>